<dbReference type="InterPro" id="IPR032466">
    <property type="entry name" value="Metal_Hydrolase"/>
</dbReference>
<feature type="binding site" evidence="7">
    <location>
        <position position="154"/>
    </location>
    <ligand>
        <name>substrate</name>
    </ligand>
</feature>
<evidence type="ECO:0000256" key="5">
    <source>
        <dbReference type="PIRNR" id="PIRNR038994"/>
    </source>
</evidence>
<dbReference type="KEGG" id="dpt:Deipr_2097"/>
<dbReference type="CDD" id="cd00854">
    <property type="entry name" value="NagA"/>
    <property type="match status" value="1"/>
</dbReference>
<dbReference type="HOGENOM" id="CLU_032482_2_1_0"/>
<dbReference type="EC" id="3.5.1.25" evidence="10"/>
<keyword evidence="11" id="KW-1185">Reference proteome</keyword>
<dbReference type="GO" id="GO:0046872">
    <property type="term" value="F:metal ion binding"/>
    <property type="evidence" value="ECO:0007669"/>
    <property type="project" value="UniProtKB-KW"/>
</dbReference>
<dbReference type="Gene3D" id="2.30.40.10">
    <property type="entry name" value="Urease, subunit C, domain 1"/>
    <property type="match status" value="1"/>
</dbReference>
<dbReference type="AlphaFoldDB" id="F0RQ25"/>
<comment type="cofactor">
    <cofactor evidence="8">
        <name>a divalent metal cation</name>
        <dbReference type="ChEBI" id="CHEBI:60240"/>
    </cofactor>
    <text evidence="8">Binds 1 divalent metal cation per subunit.</text>
</comment>
<dbReference type="Proteomes" id="UP000007718">
    <property type="component" value="Plasmid pDEIPR01"/>
</dbReference>
<dbReference type="SUPFAM" id="SSF51556">
    <property type="entry name" value="Metallo-dependent hydrolases"/>
    <property type="match status" value="1"/>
</dbReference>
<feature type="active site" description="Proton donor/acceptor" evidence="6">
    <location>
        <position position="288"/>
    </location>
</feature>
<dbReference type="SUPFAM" id="SSF51338">
    <property type="entry name" value="Composite domain of metallo-dependent hydrolases"/>
    <property type="match status" value="1"/>
</dbReference>
<dbReference type="GO" id="GO:0008448">
    <property type="term" value="F:N-acetylglucosamine-6-phosphate deacetylase activity"/>
    <property type="evidence" value="ECO:0007669"/>
    <property type="project" value="UniProtKB-EC"/>
</dbReference>
<evidence type="ECO:0000313" key="11">
    <source>
        <dbReference type="Proteomes" id="UP000007718"/>
    </source>
</evidence>
<evidence type="ECO:0000256" key="6">
    <source>
        <dbReference type="PIRSR" id="PIRSR038994-1"/>
    </source>
</evidence>
<feature type="binding site" evidence="7">
    <location>
        <begin position="321"/>
        <end position="323"/>
    </location>
    <ligand>
        <name>substrate</name>
    </ligand>
</feature>
<protein>
    <submittedName>
        <fullName evidence="10">N-acetylglucosamine-6-phosphate deacetylase</fullName>
        <ecNumber evidence="10">3.5.1.25</ecNumber>
    </submittedName>
</protein>
<keyword evidence="2 8" id="KW-0479">Metal-binding</keyword>
<dbReference type="EMBL" id="CP002537">
    <property type="protein sequence ID" value="ADY27227.1"/>
    <property type="molecule type" value="Genomic_DNA"/>
</dbReference>
<feature type="binding site" evidence="8">
    <location>
        <position position="143"/>
    </location>
    <ligand>
        <name>Zn(2+)</name>
        <dbReference type="ChEBI" id="CHEBI:29105"/>
    </ligand>
</feature>
<dbReference type="OrthoDB" id="9776488at2"/>
<keyword evidence="3 5" id="KW-0378">Hydrolase</keyword>
<geneLocation type="plasmid" evidence="10 11">
    <name>pDEIPR01</name>
</geneLocation>
<evidence type="ECO:0000313" key="10">
    <source>
        <dbReference type="EMBL" id="ADY27227.1"/>
    </source>
</evidence>
<comment type="similarity">
    <text evidence="1 5">Belongs to the metallo-dependent hydrolases superfamily. NagA family.</text>
</comment>
<dbReference type="Gene3D" id="3.20.20.140">
    <property type="entry name" value="Metal-dependent hydrolases"/>
    <property type="match status" value="1"/>
</dbReference>
<dbReference type="GO" id="GO:0006046">
    <property type="term" value="P:N-acetylglucosamine catabolic process"/>
    <property type="evidence" value="ECO:0007669"/>
    <property type="project" value="TreeGrafter"/>
</dbReference>
<gene>
    <name evidence="10" type="ordered locus">Deipr_2097</name>
</gene>
<feature type="binding site" evidence="7">
    <location>
        <begin position="234"/>
        <end position="235"/>
    </location>
    <ligand>
        <name>substrate</name>
    </ligand>
</feature>
<feature type="binding site" evidence="7">
    <location>
        <position position="266"/>
    </location>
    <ligand>
        <name>substrate</name>
    </ligand>
</feature>
<dbReference type="RefSeq" id="WP_013622959.1">
    <property type="nucleotide sequence ID" value="NC_015169.1"/>
</dbReference>
<sequence>MSEALAPAGFPPGPPLGLAGWLVLPGGIQYGRLSFRGTIEAVDALPEPLETGPRRYILPGFIDTHVHGGGGGDTMDGAAGVQTLARLHARCGTTSLLPTTMTNPWDRVLAALRGVRDVMRLQAEQRAQGQAPSAAQVLGAHLEGPFISPGRLGAQPPCTLEPTPELVQEVLALDCVRAVTLAPEVPGVPAAAHTLAGAGVRIGVGHTRADGPATAAFLEALAPLGRLAATHLFNAMGGIEGRQPGPAGALLAHPAVFPEVIFDLQHVHPLSLQLARAACPDRVMLITDAMRAAGLGDGESELGGQGVTVRGGRATLADGTLAGSVLTMDQALRNAVAAGVPLHEASRMASAHPARSLGLTDRGELRGGQRADLVVLDETLQVLSVYIGGQQLAPVPLAPISP</sequence>
<evidence type="ECO:0000256" key="3">
    <source>
        <dbReference type="ARBA" id="ARBA00022801"/>
    </source>
</evidence>
<name>F0RQ25_DEIPM</name>
<evidence type="ECO:0000256" key="2">
    <source>
        <dbReference type="ARBA" id="ARBA00022723"/>
    </source>
</evidence>
<dbReference type="PANTHER" id="PTHR11113">
    <property type="entry name" value="N-ACETYLGLUCOSAMINE-6-PHOSPHATE DEACETYLASE"/>
    <property type="match status" value="1"/>
</dbReference>
<feature type="binding site" evidence="7">
    <location>
        <position position="242"/>
    </location>
    <ligand>
        <name>substrate</name>
    </ligand>
</feature>
<dbReference type="InterPro" id="IPR006680">
    <property type="entry name" value="Amidohydro-rel"/>
</dbReference>
<dbReference type="PIRSF" id="PIRSF038994">
    <property type="entry name" value="NagA"/>
    <property type="match status" value="1"/>
</dbReference>
<dbReference type="InterPro" id="IPR011059">
    <property type="entry name" value="Metal-dep_hydrolase_composite"/>
</dbReference>
<keyword evidence="10" id="KW-0614">Plasmid</keyword>
<evidence type="ECO:0000256" key="7">
    <source>
        <dbReference type="PIRSR" id="PIRSR038994-2"/>
    </source>
</evidence>
<dbReference type="InterPro" id="IPR003764">
    <property type="entry name" value="GlcNAc_6-P_deAcase"/>
</dbReference>
<dbReference type="PANTHER" id="PTHR11113:SF14">
    <property type="entry name" value="N-ACETYLGLUCOSAMINE-6-PHOSPHATE DEACETYLASE"/>
    <property type="match status" value="1"/>
</dbReference>
<evidence type="ECO:0000256" key="8">
    <source>
        <dbReference type="PIRSR" id="PIRSR038994-3"/>
    </source>
</evidence>
<feature type="domain" description="Amidohydrolase-related" evidence="9">
    <location>
        <begin position="56"/>
        <end position="390"/>
    </location>
</feature>
<dbReference type="NCBIfam" id="TIGR00221">
    <property type="entry name" value="nagA"/>
    <property type="match status" value="1"/>
</dbReference>
<evidence type="ECO:0000259" key="9">
    <source>
        <dbReference type="Pfam" id="PF01979"/>
    </source>
</evidence>
<organism evidence="10 11">
    <name type="scientific">Deinococcus proteolyticus (strain ATCC 35074 / DSM 20540 / JCM 6276 / NBRC 101906 / NCIMB 13154 / VKM Ac-1939 / CCM 2703 / MRP)</name>
    <dbReference type="NCBI Taxonomy" id="693977"/>
    <lineage>
        <taxon>Bacteria</taxon>
        <taxon>Thermotogati</taxon>
        <taxon>Deinococcota</taxon>
        <taxon>Deinococci</taxon>
        <taxon>Deinococcales</taxon>
        <taxon>Deinococcaceae</taxon>
        <taxon>Deinococcus</taxon>
    </lineage>
</organism>
<reference evidence="10 11" key="1">
    <citation type="submission" date="2011-02" db="EMBL/GenBank/DDBJ databases">
        <title>The complete sequence of plasmid1 of Deinococcus proteolyticus DSM 20540.</title>
        <authorList>
            <consortium name="US DOE Joint Genome Institute (JGI-PGF)"/>
            <person name="Lucas S."/>
            <person name="Copeland A."/>
            <person name="Lapidus A."/>
            <person name="Bruce D."/>
            <person name="Goodwin L."/>
            <person name="Pitluck S."/>
            <person name="Kyrpides N."/>
            <person name="Mavromatis K."/>
            <person name="Pagani I."/>
            <person name="Ivanova N."/>
            <person name="Ovchinnikova G."/>
            <person name="Zeytun A."/>
            <person name="Detter J.C."/>
            <person name="Han C."/>
            <person name="Land M."/>
            <person name="Hauser L."/>
            <person name="Markowitz V."/>
            <person name="Cheng J.-F."/>
            <person name="Hugenholtz P."/>
            <person name="Woyke T."/>
            <person name="Wu D."/>
            <person name="Pukall R."/>
            <person name="Steenblock K."/>
            <person name="Brambilla E."/>
            <person name="Klenk H.-P."/>
            <person name="Eisen J.A."/>
        </authorList>
    </citation>
    <scope>NUCLEOTIDE SEQUENCE [LARGE SCALE GENOMIC DNA]</scope>
    <source>
        <strain evidence="11">ATCC 35074 / DSM 20540 / JCM 6276 / NBRC 101906 / NCIMB 13154 / VKM Ac-1939 / CCM 2703 / MRP</strain>
        <plasmid evidence="11">Plasmid pDEIPR01</plasmid>
    </source>
</reference>
<feature type="binding site" evidence="8">
    <location>
        <position position="231"/>
    </location>
    <ligand>
        <name>Zn(2+)</name>
        <dbReference type="ChEBI" id="CHEBI:29105"/>
    </ligand>
</feature>
<feature type="binding site" evidence="8">
    <location>
        <position position="206"/>
    </location>
    <ligand>
        <name>Zn(2+)</name>
        <dbReference type="ChEBI" id="CHEBI:29105"/>
    </ligand>
</feature>
<accession>F0RQ25</accession>
<keyword evidence="4 5" id="KW-0119">Carbohydrate metabolism</keyword>
<evidence type="ECO:0000256" key="4">
    <source>
        <dbReference type="ARBA" id="ARBA00023277"/>
    </source>
</evidence>
<dbReference type="Pfam" id="PF01979">
    <property type="entry name" value="Amidohydro_1"/>
    <property type="match status" value="1"/>
</dbReference>
<evidence type="ECO:0000256" key="1">
    <source>
        <dbReference type="ARBA" id="ARBA00010716"/>
    </source>
</evidence>
<proteinExistence type="inferred from homology"/>